<dbReference type="AlphaFoldDB" id="A0A6J4TE10"/>
<dbReference type="PROSITE" id="PS51318">
    <property type="entry name" value="TAT"/>
    <property type="match status" value="1"/>
</dbReference>
<proteinExistence type="predicted"/>
<accession>A0A6J4TE10</accession>
<feature type="signal peptide" evidence="1">
    <location>
        <begin position="1"/>
        <end position="29"/>
    </location>
</feature>
<gene>
    <name evidence="2" type="ORF">AVDCRST_MAG13-3385</name>
</gene>
<name>A0A6J4TE10_9ACTN</name>
<dbReference type="InterPro" id="IPR006311">
    <property type="entry name" value="TAT_signal"/>
</dbReference>
<sequence>MPRRLGPSRRIALGTACLVGMGAAAPAAALTGTDAGRREAGTDAGAPLASFVPGGFRVAQEARGPLDAGGTRDVALVLEARRAGRGGARARRLLVLTGTPQGGWVLAGEGRQVLLCTTCGAADRRRTPVEVAIGGRELVVRQSYGRRTVTQQTFRFRLREGRVLLARYEERTRVTATGQWARTSANLLTGDHVIETAVAGRDQTYDAFNDRPRTVTLEDCLQGAPLTGRA</sequence>
<protein>
    <submittedName>
        <fullName evidence="2">Uncharacterized protein</fullName>
    </submittedName>
</protein>
<reference evidence="2" key="1">
    <citation type="submission" date="2020-02" db="EMBL/GenBank/DDBJ databases">
        <authorList>
            <person name="Meier V. D."/>
        </authorList>
    </citation>
    <scope>NUCLEOTIDE SEQUENCE</scope>
    <source>
        <strain evidence="2">AVDCRST_MAG13</strain>
    </source>
</reference>
<evidence type="ECO:0000256" key="1">
    <source>
        <dbReference type="SAM" id="SignalP"/>
    </source>
</evidence>
<keyword evidence="1" id="KW-0732">Signal</keyword>
<organism evidence="2">
    <name type="scientific">uncultured Solirubrobacteraceae bacterium</name>
    <dbReference type="NCBI Taxonomy" id="1162706"/>
    <lineage>
        <taxon>Bacteria</taxon>
        <taxon>Bacillati</taxon>
        <taxon>Actinomycetota</taxon>
        <taxon>Thermoleophilia</taxon>
        <taxon>Solirubrobacterales</taxon>
        <taxon>Solirubrobacteraceae</taxon>
        <taxon>environmental samples</taxon>
    </lineage>
</organism>
<dbReference type="EMBL" id="CADCVO010000535">
    <property type="protein sequence ID" value="CAA9520997.1"/>
    <property type="molecule type" value="Genomic_DNA"/>
</dbReference>
<feature type="chain" id="PRO_5039566470" evidence="1">
    <location>
        <begin position="30"/>
        <end position="230"/>
    </location>
</feature>
<evidence type="ECO:0000313" key="2">
    <source>
        <dbReference type="EMBL" id="CAA9520997.1"/>
    </source>
</evidence>